<organism evidence="1 2">
    <name type="scientific">Leptidea sinapis</name>
    <dbReference type="NCBI Taxonomy" id="189913"/>
    <lineage>
        <taxon>Eukaryota</taxon>
        <taxon>Metazoa</taxon>
        <taxon>Ecdysozoa</taxon>
        <taxon>Arthropoda</taxon>
        <taxon>Hexapoda</taxon>
        <taxon>Insecta</taxon>
        <taxon>Pterygota</taxon>
        <taxon>Neoptera</taxon>
        <taxon>Endopterygota</taxon>
        <taxon>Lepidoptera</taxon>
        <taxon>Glossata</taxon>
        <taxon>Ditrysia</taxon>
        <taxon>Papilionoidea</taxon>
        <taxon>Pieridae</taxon>
        <taxon>Dismorphiinae</taxon>
        <taxon>Leptidea</taxon>
    </lineage>
</organism>
<dbReference type="InterPro" id="IPR043504">
    <property type="entry name" value="Peptidase_S1_PA_chymotrypsin"/>
</dbReference>
<accession>A0A5E4Q037</accession>
<dbReference type="EMBL" id="FZQP02001114">
    <property type="protein sequence ID" value="VVC91645.1"/>
    <property type="molecule type" value="Genomic_DNA"/>
</dbReference>
<sequence>MKKNLIILLTEDYEIKRGTYPFMAFIYYTDEKLVDSNGDRVMHAGILLKPEWLLSSSLESDQVPLAFPQKTLMARLGSVAIDSSLSLNDDDGEQEREIIEVIRPYNFTVETWWYSDISLLKTLTPFNITMAVKTTSMSPRSTDLVDKKCFILLGRIVLKNS</sequence>
<proteinExistence type="predicted"/>
<keyword evidence="2" id="KW-1185">Reference proteome</keyword>
<dbReference type="InterPro" id="IPR009003">
    <property type="entry name" value="Peptidase_S1_PA"/>
</dbReference>
<dbReference type="Proteomes" id="UP000324832">
    <property type="component" value="Unassembled WGS sequence"/>
</dbReference>
<name>A0A5E4Q037_9NEOP</name>
<gene>
    <name evidence="1" type="ORF">LSINAPIS_LOCUS4273</name>
</gene>
<dbReference type="AlphaFoldDB" id="A0A5E4Q037"/>
<evidence type="ECO:0000313" key="1">
    <source>
        <dbReference type="EMBL" id="VVC91645.1"/>
    </source>
</evidence>
<dbReference type="SUPFAM" id="SSF50494">
    <property type="entry name" value="Trypsin-like serine proteases"/>
    <property type="match status" value="1"/>
</dbReference>
<dbReference type="Gene3D" id="2.40.10.10">
    <property type="entry name" value="Trypsin-like serine proteases"/>
    <property type="match status" value="1"/>
</dbReference>
<evidence type="ECO:0000313" key="2">
    <source>
        <dbReference type="Proteomes" id="UP000324832"/>
    </source>
</evidence>
<protein>
    <submittedName>
        <fullName evidence="1">Uncharacterized protein</fullName>
    </submittedName>
</protein>
<reference evidence="1 2" key="1">
    <citation type="submission" date="2017-07" db="EMBL/GenBank/DDBJ databases">
        <authorList>
            <person name="Talla V."/>
            <person name="Backstrom N."/>
        </authorList>
    </citation>
    <scope>NUCLEOTIDE SEQUENCE [LARGE SCALE GENOMIC DNA]</scope>
</reference>